<organism evidence="7">
    <name type="scientific">Chrysotila carterae</name>
    <name type="common">Marine alga</name>
    <name type="synonym">Syracosphaera carterae</name>
    <dbReference type="NCBI Taxonomy" id="13221"/>
    <lineage>
        <taxon>Eukaryota</taxon>
        <taxon>Haptista</taxon>
        <taxon>Haptophyta</taxon>
        <taxon>Prymnesiophyceae</taxon>
        <taxon>Isochrysidales</taxon>
        <taxon>Isochrysidaceae</taxon>
        <taxon>Chrysotila</taxon>
    </lineage>
</organism>
<dbReference type="PANTHER" id="PTHR24346:SF30">
    <property type="entry name" value="MATERNAL EMBRYONIC LEUCINE ZIPPER KINASE"/>
    <property type="match status" value="1"/>
</dbReference>
<keyword evidence="2 3" id="KW-0067">ATP-binding</keyword>
<dbReference type="GO" id="GO:0005524">
    <property type="term" value="F:ATP binding"/>
    <property type="evidence" value="ECO:0007669"/>
    <property type="project" value="UniProtKB-UniRule"/>
</dbReference>
<dbReference type="PANTHER" id="PTHR24346">
    <property type="entry name" value="MAP/MICROTUBULE AFFINITY-REGULATING KINASE"/>
    <property type="match status" value="1"/>
</dbReference>
<dbReference type="GO" id="GO:0005737">
    <property type="term" value="C:cytoplasm"/>
    <property type="evidence" value="ECO:0007669"/>
    <property type="project" value="TreeGrafter"/>
</dbReference>
<dbReference type="SMART" id="SM00220">
    <property type="entry name" value="S_TKc"/>
    <property type="match status" value="1"/>
</dbReference>
<keyword evidence="4" id="KW-0723">Serine/threonine-protein kinase</keyword>
<dbReference type="InterPro" id="IPR008271">
    <property type="entry name" value="Ser/Thr_kinase_AS"/>
</dbReference>
<dbReference type="SUPFAM" id="SSF56112">
    <property type="entry name" value="Protein kinase-like (PK-like)"/>
    <property type="match status" value="1"/>
</dbReference>
<feature type="compositionally biased region" description="Acidic residues" evidence="5">
    <location>
        <begin position="7"/>
        <end position="22"/>
    </location>
</feature>
<dbReference type="PROSITE" id="PS00108">
    <property type="entry name" value="PROTEIN_KINASE_ST"/>
    <property type="match status" value="1"/>
</dbReference>
<keyword evidence="4" id="KW-0808">Transferase</keyword>
<dbReference type="PROSITE" id="PS50011">
    <property type="entry name" value="PROTEIN_KINASE_DOM"/>
    <property type="match status" value="1"/>
</dbReference>
<accession>A0A7S4BAR6</accession>
<keyword evidence="1 3" id="KW-0547">Nucleotide-binding</keyword>
<evidence type="ECO:0000313" key="7">
    <source>
        <dbReference type="EMBL" id="CAE0759076.1"/>
    </source>
</evidence>
<name>A0A7S4BAR6_CHRCT</name>
<dbReference type="InterPro" id="IPR000719">
    <property type="entry name" value="Prot_kinase_dom"/>
</dbReference>
<dbReference type="InterPro" id="IPR011009">
    <property type="entry name" value="Kinase-like_dom_sf"/>
</dbReference>
<dbReference type="InterPro" id="IPR017441">
    <property type="entry name" value="Protein_kinase_ATP_BS"/>
</dbReference>
<dbReference type="PROSITE" id="PS00107">
    <property type="entry name" value="PROTEIN_KINASE_ATP"/>
    <property type="match status" value="1"/>
</dbReference>
<comment type="similarity">
    <text evidence="4">Belongs to the protein kinase superfamily.</text>
</comment>
<feature type="domain" description="Protein kinase" evidence="6">
    <location>
        <begin position="65"/>
        <end position="332"/>
    </location>
</feature>
<evidence type="ECO:0000256" key="3">
    <source>
        <dbReference type="PROSITE-ProRule" id="PRU10141"/>
    </source>
</evidence>
<dbReference type="GO" id="GO:0004674">
    <property type="term" value="F:protein serine/threonine kinase activity"/>
    <property type="evidence" value="ECO:0007669"/>
    <property type="project" value="UniProtKB-KW"/>
</dbReference>
<feature type="binding site" evidence="3">
    <location>
        <position position="92"/>
    </location>
    <ligand>
        <name>ATP</name>
        <dbReference type="ChEBI" id="CHEBI:30616"/>
    </ligand>
</feature>
<gene>
    <name evidence="7" type="ORF">PCAR00345_LOCUS11670</name>
</gene>
<evidence type="ECO:0000256" key="2">
    <source>
        <dbReference type="ARBA" id="ARBA00022840"/>
    </source>
</evidence>
<dbReference type="Pfam" id="PF00069">
    <property type="entry name" value="Pkinase"/>
    <property type="match status" value="1"/>
</dbReference>
<feature type="region of interest" description="Disordered" evidence="5">
    <location>
        <begin position="1"/>
        <end position="33"/>
    </location>
</feature>
<dbReference type="EMBL" id="HBIZ01018649">
    <property type="protein sequence ID" value="CAE0759076.1"/>
    <property type="molecule type" value="Transcribed_RNA"/>
</dbReference>
<dbReference type="AlphaFoldDB" id="A0A7S4BAR6"/>
<reference evidence="7" key="1">
    <citation type="submission" date="2021-01" db="EMBL/GenBank/DDBJ databases">
        <authorList>
            <person name="Corre E."/>
            <person name="Pelletier E."/>
            <person name="Niang G."/>
            <person name="Scheremetjew M."/>
            <person name="Finn R."/>
            <person name="Kale V."/>
            <person name="Holt S."/>
            <person name="Cochrane G."/>
            <person name="Meng A."/>
            <person name="Brown T."/>
            <person name="Cohen L."/>
        </authorList>
    </citation>
    <scope>NUCLEOTIDE SEQUENCE</scope>
    <source>
        <strain evidence="7">CCMP645</strain>
    </source>
</reference>
<dbReference type="GO" id="GO:0035556">
    <property type="term" value="P:intracellular signal transduction"/>
    <property type="evidence" value="ECO:0007669"/>
    <property type="project" value="TreeGrafter"/>
</dbReference>
<evidence type="ECO:0000259" key="6">
    <source>
        <dbReference type="PROSITE" id="PS50011"/>
    </source>
</evidence>
<evidence type="ECO:0000256" key="5">
    <source>
        <dbReference type="SAM" id="MobiDB-lite"/>
    </source>
</evidence>
<proteinExistence type="inferred from homology"/>
<evidence type="ECO:0000256" key="4">
    <source>
        <dbReference type="RuleBase" id="RU000304"/>
    </source>
</evidence>
<keyword evidence="4" id="KW-0418">Kinase</keyword>
<feature type="compositionally biased region" description="Basic and acidic residues" evidence="5">
    <location>
        <begin position="23"/>
        <end position="33"/>
    </location>
</feature>
<evidence type="ECO:0000256" key="1">
    <source>
        <dbReference type="ARBA" id="ARBA00022741"/>
    </source>
</evidence>
<protein>
    <recommendedName>
        <fullName evidence="6">Protein kinase domain-containing protein</fullName>
    </recommendedName>
</protein>
<sequence length="448" mass="49497">MAAADGSEAEEAEEDCTTAEMEESAKQSREQHKLDDAVEGCALECHERQPGVQVTEAECMKAMELLSKEKLGEGGYGVVLRGEWRGSICAVKRLCKVSLNEQQLQREIQAHMQVQQGSRSPHVVELLAQYEKAEAHFLFLEFCPLGDLLDLVIDCGGLSEAQSRTLFTQLLSALRHCHDFGVAHRDVKLDNLLMASCERLKVCDFGLAACTEPGASGCLCAGFAGTPRYAAPEGYYAHKYDAFLADAWSCGVCLFTMLCNMAPFAEATAADWQFEMLCDCERSGRCFVDEVHAELELSCALSAEAKQLLNGLLHPFPNERSSIAAAAESAWVLKKCSKDVKNGTLFLDRAWPLHELFEKAPAQFEEGSFARSRSWLSPDGACTSSFQRRDSRLAETFPTFGAHADEIEREMNEIEREVEPPLWRSCDGTAAVSRRALAPCRQAARTLR</sequence>
<dbReference type="Gene3D" id="1.10.510.10">
    <property type="entry name" value="Transferase(Phosphotransferase) domain 1"/>
    <property type="match status" value="1"/>
</dbReference>